<feature type="transmembrane region" description="Helical" evidence="5">
    <location>
        <begin position="322"/>
        <end position="340"/>
    </location>
</feature>
<feature type="transmembrane region" description="Helical" evidence="5">
    <location>
        <begin position="185"/>
        <end position="205"/>
    </location>
</feature>
<dbReference type="Gene3D" id="1.20.1720.10">
    <property type="entry name" value="Multidrug resistance protein D"/>
    <property type="match status" value="2"/>
</dbReference>
<dbReference type="SUPFAM" id="SSF103473">
    <property type="entry name" value="MFS general substrate transporter"/>
    <property type="match status" value="1"/>
</dbReference>
<proteinExistence type="predicted"/>
<feature type="transmembrane region" description="Helical" evidence="5">
    <location>
        <begin position="92"/>
        <end position="111"/>
    </location>
</feature>
<feature type="transmembrane region" description="Helical" evidence="5">
    <location>
        <begin position="463"/>
        <end position="480"/>
    </location>
</feature>
<evidence type="ECO:0000256" key="4">
    <source>
        <dbReference type="ARBA" id="ARBA00023136"/>
    </source>
</evidence>
<evidence type="ECO:0000313" key="7">
    <source>
        <dbReference type="EMBL" id="XCG63625.1"/>
    </source>
</evidence>
<keyword evidence="3 5" id="KW-1133">Transmembrane helix</keyword>
<evidence type="ECO:0000256" key="1">
    <source>
        <dbReference type="ARBA" id="ARBA00004651"/>
    </source>
</evidence>
<feature type="transmembrane region" description="Helical" evidence="5">
    <location>
        <begin position="420"/>
        <end position="443"/>
    </location>
</feature>
<feature type="domain" description="Major facilitator superfamily (MFS) profile" evidence="6">
    <location>
        <begin position="26"/>
        <end position="485"/>
    </location>
</feature>
<dbReference type="PROSITE" id="PS50850">
    <property type="entry name" value="MFS"/>
    <property type="match status" value="1"/>
</dbReference>
<dbReference type="AlphaFoldDB" id="A0AAU8DNA4"/>
<dbReference type="InterPro" id="IPR036259">
    <property type="entry name" value="MFS_trans_sf"/>
</dbReference>
<dbReference type="RefSeq" id="WP_353649240.1">
    <property type="nucleotide sequence ID" value="NZ_CP159218.1"/>
</dbReference>
<dbReference type="GO" id="GO:0005886">
    <property type="term" value="C:plasma membrane"/>
    <property type="evidence" value="ECO:0007669"/>
    <property type="project" value="UniProtKB-SubCell"/>
</dbReference>
<accession>A0AAU8DNA4</accession>
<dbReference type="EMBL" id="CP159218">
    <property type="protein sequence ID" value="XCG63625.1"/>
    <property type="molecule type" value="Genomic_DNA"/>
</dbReference>
<comment type="subcellular location">
    <subcellularLocation>
        <location evidence="1">Cell membrane</location>
        <topology evidence="1">Multi-pass membrane protein</topology>
    </subcellularLocation>
</comment>
<dbReference type="InterPro" id="IPR011701">
    <property type="entry name" value="MFS"/>
</dbReference>
<name>A0AAU8DNA4_9ACTN</name>
<evidence type="ECO:0000259" key="6">
    <source>
        <dbReference type="PROSITE" id="PS50850"/>
    </source>
</evidence>
<evidence type="ECO:0000256" key="2">
    <source>
        <dbReference type="ARBA" id="ARBA00022692"/>
    </source>
</evidence>
<keyword evidence="2 5" id="KW-0812">Transmembrane</keyword>
<feature type="transmembrane region" description="Helical" evidence="5">
    <location>
        <begin position="352"/>
        <end position="373"/>
    </location>
</feature>
<dbReference type="PANTHER" id="PTHR42718">
    <property type="entry name" value="MAJOR FACILITATOR SUPERFAMILY MULTIDRUG TRANSPORTER MFSC"/>
    <property type="match status" value="1"/>
</dbReference>
<feature type="transmembrane region" description="Helical" evidence="5">
    <location>
        <begin position="150"/>
        <end position="173"/>
    </location>
</feature>
<dbReference type="InterPro" id="IPR020846">
    <property type="entry name" value="MFS_dom"/>
</dbReference>
<dbReference type="GO" id="GO:0022857">
    <property type="term" value="F:transmembrane transporter activity"/>
    <property type="evidence" value="ECO:0007669"/>
    <property type="project" value="InterPro"/>
</dbReference>
<feature type="transmembrane region" description="Helical" evidence="5">
    <location>
        <begin position="241"/>
        <end position="263"/>
    </location>
</feature>
<gene>
    <name evidence="7" type="ORF">ABLG96_20970</name>
</gene>
<reference evidence="7" key="1">
    <citation type="submission" date="2024-05" db="EMBL/GenBank/DDBJ databases">
        <authorList>
            <person name="Cai S.Y."/>
            <person name="Jin L.M."/>
            <person name="Li H.R."/>
        </authorList>
    </citation>
    <scope>NUCLEOTIDE SEQUENCE</scope>
    <source>
        <strain evidence="7">A5-74</strain>
    </source>
</reference>
<keyword evidence="4 5" id="KW-0472">Membrane</keyword>
<protein>
    <submittedName>
        <fullName evidence="7">MFS transporter</fullName>
    </submittedName>
</protein>
<sequence length="500" mass="51425">MSSTTTNDDPGIPAVADSAYRWRWAALCVVLAAEVMDLLDALVTSIAGPTIITDIGGSESSIQWLSAAYTLAMAAGLLIGGRLGDMFGRKRMFLIGMAGFTLASGLCATATSPGMLIAFRVVQGLLGAMLLPQGLGVIKEVFPPREVAAAFGLFGPIMGLSAVGGPILAGWLVSADLLGLGWRSIFAINIPIGLLALVGALRFLPANRPRRDLRLDVPGLLLAAGGMFLLVYPLVQGREHGWPAWCFLMLGAAVVALVSFGLVERRRDRTGRSTLVVPSLFAKRAFTGGLATGLAFFSTLMGTSLVLTLFVQLGLGFSPLKAGLTALPQALGMMAGFGIAQALNSRLGRRLMLIGSAIIAAGILGFVATIGWAGDGIGIWSLAPALFAVGIGMGMTMAPFFDIVLAGVDDDESGSASGTLTAVQQVGGAIGVAVLGTVFFSALDGADAAGRVGAFGHAAQTTMWAAAGLIAVAFALTFLLPRFARPQHADGVDPVEVQHG</sequence>
<evidence type="ECO:0000256" key="3">
    <source>
        <dbReference type="ARBA" id="ARBA00022989"/>
    </source>
</evidence>
<feature type="transmembrane region" description="Helical" evidence="5">
    <location>
        <begin position="284"/>
        <end position="310"/>
    </location>
</feature>
<dbReference type="PANTHER" id="PTHR42718:SF39">
    <property type="entry name" value="ACTINORHODIN TRANSPORTER-RELATED"/>
    <property type="match status" value="1"/>
</dbReference>
<feature type="transmembrane region" description="Helical" evidence="5">
    <location>
        <begin position="62"/>
        <end position="80"/>
    </location>
</feature>
<feature type="transmembrane region" description="Helical" evidence="5">
    <location>
        <begin position="217"/>
        <end position="235"/>
    </location>
</feature>
<dbReference type="Pfam" id="PF07690">
    <property type="entry name" value="MFS_1"/>
    <property type="match status" value="1"/>
</dbReference>
<dbReference type="CDD" id="cd17321">
    <property type="entry name" value="MFS_MMR_MDR_like"/>
    <property type="match status" value="1"/>
</dbReference>
<feature type="transmembrane region" description="Helical" evidence="5">
    <location>
        <begin position="385"/>
        <end position="408"/>
    </location>
</feature>
<feature type="transmembrane region" description="Helical" evidence="5">
    <location>
        <begin position="117"/>
        <end position="138"/>
    </location>
</feature>
<evidence type="ECO:0000256" key="5">
    <source>
        <dbReference type="SAM" id="Phobius"/>
    </source>
</evidence>
<organism evidence="7">
    <name type="scientific">Nakamurella sp. A5-74</name>
    <dbReference type="NCBI Taxonomy" id="3158264"/>
    <lineage>
        <taxon>Bacteria</taxon>
        <taxon>Bacillati</taxon>
        <taxon>Actinomycetota</taxon>
        <taxon>Actinomycetes</taxon>
        <taxon>Nakamurellales</taxon>
        <taxon>Nakamurellaceae</taxon>
        <taxon>Nakamurella</taxon>
    </lineage>
</organism>